<evidence type="ECO:0000256" key="1">
    <source>
        <dbReference type="SAM" id="MobiDB-lite"/>
    </source>
</evidence>
<name>A0A3A4NNT3_ABYX5</name>
<dbReference type="AlphaFoldDB" id="A0A3A4NNT3"/>
<protein>
    <submittedName>
        <fullName evidence="2">Uncharacterized protein</fullName>
    </submittedName>
</protein>
<feature type="region of interest" description="Disordered" evidence="1">
    <location>
        <begin position="77"/>
        <end position="104"/>
    </location>
</feature>
<evidence type="ECO:0000313" key="2">
    <source>
        <dbReference type="EMBL" id="RJP17141.1"/>
    </source>
</evidence>
<dbReference type="Proteomes" id="UP000265882">
    <property type="component" value="Unassembled WGS sequence"/>
</dbReference>
<comment type="caution">
    <text evidence="2">The sequence shown here is derived from an EMBL/GenBank/DDBJ whole genome shotgun (WGS) entry which is preliminary data.</text>
</comment>
<gene>
    <name evidence="2" type="ORF">C4520_17335</name>
</gene>
<sequence length="104" mass="11730">MQSGGRNTLKLCHKCGTEWVSQHRIPGRTETCAQCGYDLHCCLNCTFYDPGAPQQCKNPTVELVQDKEKGNFCDEFEFASDKGPQAPDPRRDSSRDAWKKLFGD</sequence>
<accession>A0A3A4NNT3</accession>
<evidence type="ECO:0000313" key="3">
    <source>
        <dbReference type="Proteomes" id="UP000265882"/>
    </source>
</evidence>
<organism evidence="2 3">
    <name type="scientific">Abyssobacteria bacterium (strain SURF_5)</name>
    <dbReference type="NCBI Taxonomy" id="2093360"/>
    <lineage>
        <taxon>Bacteria</taxon>
        <taxon>Pseudomonadati</taxon>
        <taxon>Candidatus Hydrogenedentota</taxon>
        <taxon>Candidatus Abyssobacteria</taxon>
    </lineage>
</organism>
<reference evidence="2 3" key="1">
    <citation type="journal article" date="2017" name="ISME J.">
        <title>Energy and carbon metabolisms in a deep terrestrial subsurface fluid microbial community.</title>
        <authorList>
            <person name="Momper L."/>
            <person name="Jungbluth S.P."/>
            <person name="Lee M.D."/>
            <person name="Amend J.P."/>
        </authorList>
    </citation>
    <scope>NUCLEOTIDE SEQUENCE [LARGE SCALE GENOMIC DNA]</scope>
    <source>
        <strain evidence="2">SURF_5</strain>
    </source>
</reference>
<feature type="compositionally biased region" description="Basic and acidic residues" evidence="1">
    <location>
        <begin position="88"/>
        <end position="104"/>
    </location>
</feature>
<proteinExistence type="predicted"/>
<dbReference type="EMBL" id="QZKU01000119">
    <property type="protein sequence ID" value="RJP17141.1"/>
    <property type="molecule type" value="Genomic_DNA"/>
</dbReference>